<evidence type="ECO:0000313" key="1">
    <source>
        <dbReference type="EMBL" id="GBN03963.1"/>
    </source>
</evidence>
<comment type="caution">
    <text evidence="1">The sequence shown here is derived from an EMBL/GenBank/DDBJ whole genome shotgun (WGS) entry which is preliminary data.</text>
</comment>
<proteinExistence type="predicted"/>
<accession>A0A4Y2KR48</accession>
<dbReference type="Proteomes" id="UP000499080">
    <property type="component" value="Unassembled WGS sequence"/>
</dbReference>
<gene>
    <name evidence="1" type="ORF">AVEN_7565_1</name>
</gene>
<reference evidence="1 2" key="1">
    <citation type="journal article" date="2019" name="Sci. Rep.">
        <title>Orb-weaving spider Araneus ventricosus genome elucidates the spidroin gene catalogue.</title>
        <authorList>
            <person name="Kono N."/>
            <person name="Nakamura H."/>
            <person name="Ohtoshi R."/>
            <person name="Moran D.A.P."/>
            <person name="Shinohara A."/>
            <person name="Yoshida Y."/>
            <person name="Fujiwara M."/>
            <person name="Mori M."/>
            <person name="Tomita M."/>
            <person name="Arakawa K."/>
        </authorList>
    </citation>
    <scope>NUCLEOTIDE SEQUENCE [LARGE SCALE GENOMIC DNA]</scope>
</reference>
<protein>
    <submittedName>
        <fullName evidence="1">Uncharacterized protein</fullName>
    </submittedName>
</protein>
<evidence type="ECO:0000313" key="2">
    <source>
        <dbReference type="Proteomes" id="UP000499080"/>
    </source>
</evidence>
<name>A0A4Y2KR48_ARAVE</name>
<dbReference type="EMBL" id="BGPR01195745">
    <property type="protein sequence ID" value="GBN03963.1"/>
    <property type="molecule type" value="Genomic_DNA"/>
</dbReference>
<keyword evidence="2" id="KW-1185">Reference proteome</keyword>
<organism evidence="1 2">
    <name type="scientific">Araneus ventricosus</name>
    <name type="common">Orbweaver spider</name>
    <name type="synonym">Epeira ventricosa</name>
    <dbReference type="NCBI Taxonomy" id="182803"/>
    <lineage>
        <taxon>Eukaryota</taxon>
        <taxon>Metazoa</taxon>
        <taxon>Ecdysozoa</taxon>
        <taxon>Arthropoda</taxon>
        <taxon>Chelicerata</taxon>
        <taxon>Arachnida</taxon>
        <taxon>Araneae</taxon>
        <taxon>Araneomorphae</taxon>
        <taxon>Entelegynae</taxon>
        <taxon>Araneoidea</taxon>
        <taxon>Araneidae</taxon>
        <taxon>Araneus</taxon>
    </lineage>
</organism>
<dbReference type="AlphaFoldDB" id="A0A4Y2KR48"/>
<sequence>MALAPLNLKQTNKQTIVVRWDSLTRGAFQRLQKYRRIQRQIAQGNRRMSCFFRFGHIKKTVRGGHSLTAERPRTRPVPWSLSQPKLRLRPSKVYRELIRVLCQHGTPRRGMSAHGPRVVSYPGGFLAEVYPDQPAVPYVGSSKS</sequence>